<dbReference type="Pfam" id="PF13411">
    <property type="entry name" value="MerR_1"/>
    <property type="match status" value="1"/>
</dbReference>
<dbReference type="AlphaFoldDB" id="A0A2R8AHZ2"/>
<dbReference type="PROSITE" id="PS50937">
    <property type="entry name" value="HTH_MERR_2"/>
    <property type="match status" value="1"/>
</dbReference>
<dbReference type="PRINTS" id="PR00040">
    <property type="entry name" value="HTHMERR"/>
</dbReference>
<evidence type="ECO:0000313" key="4">
    <source>
        <dbReference type="Proteomes" id="UP000244911"/>
    </source>
</evidence>
<dbReference type="PROSITE" id="PS00552">
    <property type="entry name" value="HTH_MERR_1"/>
    <property type="match status" value="1"/>
</dbReference>
<evidence type="ECO:0000259" key="2">
    <source>
        <dbReference type="PROSITE" id="PS50937"/>
    </source>
</evidence>
<dbReference type="Proteomes" id="UP000244911">
    <property type="component" value="Unassembled WGS sequence"/>
</dbReference>
<dbReference type="EMBL" id="OMOI01000001">
    <property type="protein sequence ID" value="SPF75656.1"/>
    <property type="molecule type" value="Genomic_DNA"/>
</dbReference>
<dbReference type="GO" id="GO:0003677">
    <property type="term" value="F:DNA binding"/>
    <property type="evidence" value="ECO:0007669"/>
    <property type="project" value="UniProtKB-KW"/>
</dbReference>
<evidence type="ECO:0000313" key="3">
    <source>
        <dbReference type="EMBL" id="SPF75656.1"/>
    </source>
</evidence>
<gene>
    <name evidence="3" type="primary">zntR_2</name>
    <name evidence="3" type="ORF">ALP8811_00649</name>
</gene>
<organism evidence="3 4">
    <name type="scientific">Aliiroseovarius pelagivivens</name>
    <dbReference type="NCBI Taxonomy" id="1639690"/>
    <lineage>
        <taxon>Bacteria</taxon>
        <taxon>Pseudomonadati</taxon>
        <taxon>Pseudomonadota</taxon>
        <taxon>Alphaproteobacteria</taxon>
        <taxon>Rhodobacterales</taxon>
        <taxon>Paracoccaceae</taxon>
        <taxon>Aliiroseovarius</taxon>
    </lineage>
</organism>
<proteinExistence type="predicted"/>
<dbReference type="CDD" id="cd04785">
    <property type="entry name" value="HTH_CadR-PbrR-like"/>
    <property type="match status" value="1"/>
</dbReference>
<dbReference type="PANTHER" id="PTHR30204:SF92">
    <property type="entry name" value="HTH-TYPE TRANSCRIPTIONAL REGULATOR ZNTR"/>
    <property type="match status" value="1"/>
</dbReference>
<keyword evidence="1" id="KW-0238">DNA-binding</keyword>
<dbReference type="GO" id="GO:0003700">
    <property type="term" value="F:DNA-binding transcription factor activity"/>
    <property type="evidence" value="ECO:0007669"/>
    <property type="project" value="InterPro"/>
</dbReference>
<dbReference type="OrthoDB" id="9802944at2"/>
<reference evidence="3 4" key="1">
    <citation type="submission" date="2018-03" db="EMBL/GenBank/DDBJ databases">
        <authorList>
            <person name="Keele B.F."/>
        </authorList>
    </citation>
    <scope>NUCLEOTIDE SEQUENCE [LARGE SCALE GENOMIC DNA]</scope>
    <source>
        <strain evidence="3 4">CECT 8811</strain>
    </source>
</reference>
<evidence type="ECO:0000256" key="1">
    <source>
        <dbReference type="ARBA" id="ARBA00023125"/>
    </source>
</evidence>
<dbReference type="RefSeq" id="WP_108855733.1">
    <property type="nucleotide sequence ID" value="NZ_OMOI01000001.1"/>
</dbReference>
<dbReference type="PANTHER" id="PTHR30204">
    <property type="entry name" value="REDOX-CYCLING DRUG-SENSING TRANSCRIPTIONAL ACTIVATOR SOXR"/>
    <property type="match status" value="1"/>
</dbReference>
<feature type="domain" description="HTH merR-type" evidence="2">
    <location>
        <begin position="1"/>
        <end position="70"/>
    </location>
</feature>
<sequence>MFSIGQISTRTGVKVPTIRYYEQMGLITAEERTEGNQRRFSQEGLDRLHFIRHARDLGLSIDMIRHLLTIAPSNHAESHRIAAEHLDEVRDRIARLKRLEAELVRIKDSCDGTDECSVLSAFGDHRQCAGGH</sequence>
<dbReference type="Gene3D" id="1.10.1660.10">
    <property type="match status" value="1"/>
</dbReference>
<accession>A0A2R8AHZ2</accession>
<name>A0A2R8AHZ2_9RHOB</name>
<dbReference type="SMART" id="SM00422">
    <property type="entry name" value="HTH_MERR"/>
    <property type="match status" value="1"/>
</dbReference>
<dbReference type="InterPro" id="IPR047057">
    <property type="entry name" value="MerR_fam"/>
</dbReference>
<dbReference type="InterPro" id="IPR000551">
    <property type="entry name" value="MerR-type_HTH_dom"/>
</dbReference>
<protein>
    <submittedName>
        <fullName evidence="3">HTH-type transcriptional regulator ZntR</fullName>
    </submittedName>
</protein>
<dbReference type="SUPFAM" id="SSF46955">
    <property type="entry name" value="Putative DNA-binding domain"/>
    <property type="match status" value="1"/>
</dbReference>
<keyword evidence="4" id="KW-1185">Reference proteome</keyword>
<dbReference type="InterPro" id="IPR009061">
    <property type="entry name" value="DNA-bd_dom_put_sf"/>
</dbReference>